<dbReference type="Gene3D" id="3.30.300.30">
    <property type="match status" value="1"/>
</dbReference>
<dbReference type="InterPro" id="IPR000873">
    <property type="entry name" value="AMP-dep_synth/lig_dom"/>
</dbReference>
<reference evidence="3" key="1">
    <citation type="submission" date="2023-06" db="EMBL/GenBank/DDBJ databases">
        <authorList>
            <consortium name="Lawrence Berkeley National Laboratory"/>
            <person name="Ahrendt S."/>
            <person name="Sahu N."/>
            <person name="Indic B."/>
            <person name="Wong-Bajracharya J."/>
            <person name="Merenyi Z."/>
            <person name="Ke H.-M."/>
            <person name="Monk M."/>
            <person name="Kocsube S."/>
            <person name="Drula E."/>
            <person name="Lipzen A."/>
            <person name="Balint B."/>
            <person name="Henrissat B."/>
            <person name="Andreopoulos B."/>
            <person name="Martin F.M."/>
            <person name="Harder C.B."/>
            <person name="Rigling D."/>
            <person name="Ford K.L."/>
            <person name="Foster G.D."/>
            <person name="Pangilinan J."/>
            <person name="Papanicolaou A."/>
            <person name="Barry K."/>
            <person name="LaButti K."/>
            <person name="Viragh M."/>
            <person name="Koriabine M."/>
            <person name="Yan M."/>
            <person name="Riley R."/>
            <person name="Champramary S."/>
            <person name="Plett K.L."/>
            <person name="Tsai I.J."/>
            <person name="Slot J."/>
            <person name="Sipos G."/>
            <person name="Plett J."/>
            <person name="Nagy L.G."/>
            <person name="Grigoriev I.V."/>
        </authorList>
    </citation>
    <scope>NUCLEOTIDE SEQUENCE</scope>
    <source>
        <strain evidence="3">FPL87.14</strain>
    </source>
</reference>
<accession>A0AA39MDX8</accession>
<evidence type="ECO:0000313" key="3">
    <source>
        <dbReference type="EMBL" id="KAK0430189.1"/>
    </source>
</evidence>
<dbReference type="InterPro" id="IPR025110">
    <property type="entry name" value="AMP-bd_C"/>
</dbReference>
<evidence type="ECO:0000259" key="2">
    <source>
        <dbReference type="Pfam" id="PF13193"/>
    </source>
</evidence>
<dbReference type="Gene3D" id="3.40.50.12780">
    <property type="entry name" value="N-terminal domain of ligase-like"/>
    <property type="match status" value="1"/>
</dbReference>
<sequence>MSTLQGYKVVLTRAWDVHEGKMCRTENITQLSGMPSMIREFAESTISRTSMKRIMYGGTPIAASHLQRFKEDFPLATMFQSYGLTETNASAVGFGGPDYDARPDSCGLVYPVGKILIMKDGVKALPGAVGEIWLRGPNVMKGYYGDKAATDQVITKDGWLMTGDLGRMDEDSYVYITDRIKDIIIRDGYNINSIFVENALYTEPGVLEAAVVGVADEHVGELPVALVTLKPGYHGLINEEKLKATAEKLLPELAVPVMIILYDRGFDHMSNSGKIIKAPLRDIAQREWTRRLRKE</sequence>
<keyword evidence="4" id="KW-1185">Reference proteome</keyword>
<feature type="domain" description="AMP-binding enzyme C-terminal" evidence="2">
    <location>
        <begin position="196"/>
        <end position="264"/>
    </location>
</feature>
<dbReference type="Pfam" id="PF13193">
    <property type="entry name" value="AMP-binding_C"/>
    <property type="match status" value="1"/>
</dbReference>
<dbReference type="Proteomes" id="UP001175226">
    <property type="component" value="Unassembled WGS sequence"/>
</dbReference>
<gene>
    <name evidence="3" type="ORF">EV421DRAFT_334327</name>
</gene>
<dbReference type="GO" id="GO:0019748">
    <property type="term" value="P:secondary metabolic process"/>
    <property type="evidence" value="ECO:0007669"/>
    <property type="project" value="TreeGrafter"/>
</dbReference>
<evidence type="ECO:0000313" key="4">
    <source>
        <dbReference type="Proteomes" id="UP001175226"/>
    </source>
</evidence>
<evidence type="ECO:0000259" key="1">
    <source>
        <dbReference type="Pfam" id="PF00501"/>
    </source>
</evidence>
<dbReference type="InterPro" id="IPR045851">
    <property type="entry name" value="AMP-bd_C_sf"/>
</dbReference>
<dbReference type="PANTHER" id="PTHR24096:SF393">
    <property type="entry name" value="LIGASE, PUTATIVE-RELATED"/>
    <property type="match status" value="1"/>
</dbReference>
<evidence type="ECO:0008006" key="5">
    <source>
        <dbReference type="Google" id="ProtNLM"/>
    </source>
</evidence>
<dbReference type="CDD" id="cd04433">
    <property type="entry name" value="AFD_class_I"/>
    <property type="match status" value="1"/>
</dbReference>
<dbReference type="PANTHER" id="PTHR24096">
    <property type="entry name" value="LONG-CHAIN-FATTY-ACID--COA LIGASE"/>
    <property type="match status" value="1"/>
</dbReference>
<dbReference type="EMBL" id="JAUEPT010000164">
    <property type="protein sequence ID" value="KAK0430189.1"/>
    <property type="molecule type" value="Genomic_DNA"/>
</dbReference>
<dbReference type="GO" id="GO:0016405">
    <property type="term" value="F:CoA-ligase activity"/>
    <property type="evidence" value="ECO:0007669"/>
    <property type="project" value="TreeGrafter"/>
</dbReference>
<feature type="domain" description="AMP-dependent synthetase/ligase" evidence="1">
    <location>
        <begin position="3"/>
        <end position="144"/>
    </location>
</feature>
<proteinExistence type="predicted"/>
<protein>
    <recommendedName>
        <fullName evidence="5">Acetyl-CoA synthetase-like protein</fullName>
    </recommendedName>
</protein>
<organism evidence="3 4">
    <name type="scientific">Armillaria borealis</name>
    <dbReference type="NCBI Taxonomy" id="47425"/>
    <lineage>
        <taxon>Eukaryota</taxon>
        <taxon>Fungi</taxon>
        <taxon>Dikarya</taxon>
        <taxon>Basidiomycota</taxon>
        <taxon>Agaricomycotina</taxon>
        <taxon>Agaricomycetes</taxon>
        <taxon>Agaricomycetidae</taxon>
        <taxon>Agaricales</taxon>
        <taxon>Marasmiineae</taxon>
        <taxon>Physalacriaceae</taxon>
        <taxon>Armillaria</taxon>
    </lineage>
</organism>
<comment type="caution">
    <text evidence="3">The sequence shown here is derived from an EMBL/GenBank/DDBJ whole genome shotgun (WGS) entry which is preliminary data.</text>
</comment>
<dbReference type="Pfam" id="PF00501">
    <property type="entry name" value="AMP-binding"/>
    <property type="match status" value="1"/>
</dbReference>
<dbReference type="AlphaFoldDB" id="A0AA39MDX8"/>
<dbReference type="InterPro" id="IPR042099">
    <property type="entry name" value="ANL_N_sf"/>
</dbReference>
<name>A0AA39MDX8_9AGAR</name>
<dbReference type="SUPFAM" id="SSF56801">
    <property type="entry name" value="Acetyl-CoA synthetase-like"/>
    <property type="match status" value="1"/>
</dbReference>